<comment type="caution">
    <text evidence="2">The sequence shown here is derived from an EMBL/GenBank/DDBJ whole genome shotgun (WGS) entry which is preliminary data.</text>
</comment>
<reference evidence="2 3" key="1">
    <citation type="submission" date="2019-02" db="EMBL/GenBank/DDBJ databases">
        <title>Deep-cultivation of Planctomycetes and their phenomic and genomic characterization uncovers novel biology.</title>
        <authorList>
            <person name="Wiegand S."/>
            <person name="Jogler M."/>
            <person name="Boedeker C."/>
            <person name="Pinto D."/>
            <person name="Vollmers J."/>
            <person name="Rivas-Marin E."/>
            <person name="Kohn T."/>
            <person name="Peeters S.H."/>
            <person name="Heuer A."/>
            <person name="Rast P."/>
            <person name="Oberbeckmann S."/>
            <person name="Bunk B."/>
            <person name="Jeske O."/>
            <person name="Meyerdierks A."/>
            <person name="Storesund J.E."/>
            <person name="Kallscheuer N."/>
            <person name="Luecker S."/>
            <person name="Lage O.M."/>
            <person name="Pohl T."/>
            <person name="Merkel B.J."/>
            <person name="Hornburger P."/>
            <person name="Mueller R.-W."/>
            <person name="Bruemmer F."/>
            <person name="Labrenz M."/>
            <person name="Spormann A.M."/>
            <person name="Op Den Camp H."/>
            <person name="Overmann J."/>
            <person name="Amann R."/>
            <person name="Jetten M.S.M."/>
            <person name="Mascher T."/>
            <person name="Medema M.H."/>
            <person name="Devos D.P."/>
            <person name="Kaster A.-K."/>
            <person name="Ovreas L."/>
            <person name="Rohde M."/>
            <person name="Galperin M.Y."/>
            <person name="Jogler C."/>
        </authorList>
    </citation>
    <scope>NUCLEOTIDE SEQUENCE [LARGE SCALE GENOMIC DNA]</scope>
    <source>
        <strain evidence="2 3">Pan54</strain>
    </source>
</reference>
<dbReference type="AlphaFoldDB" id="A0A5C5XK83"/>
<dbReference type="RefSeq" id="WP_146505035.1">
    <property type="nucleotide sequence ID" value="NZ_SJPG01000001.1"/>
</dbReference>
<protein>
    <submittedName>
        <fullName evidence="2">Uncharacterized protein</fullName>
    </submittedName>
</protein>
<organism evidence="2 3">
    <name type="scientific">Rubinisphaera italica</name>
    <dbReference type="NCBI Taxonomy" id="2527969"/>
    <lineage>
        <taxon>Bacteria</taxon>
        <taxon>Pseudomonadati</taxon>
        <taxon>Planctomycetota</taxon>
        <taxon>Planctomycetia</taxon>
        <taxon>Planctomycetales</taxon>
        <taxon>Planctomycetaceae</taxon>
        <taxon>Rubinisphaera</taxon>
    </lineage>
</organism>
<evidence type="ECO:0000256" key="1">
    <source>
        <dbReference type="SAM" id="SignalP"/>
    </source>
</evidence>
<name>A0A5C5XK83_9PLAN</name>
<feature type="signal peptide" evidence="1">
    <location>
        <begin position="1"/>
        <end position="33"/>
    </location>
</feature>
<sequence precursor="true">MNTKLNLKSMFRSAIFGTLGAAMFLTLGQMTQAADHAVHTIKYADVGNDMEDGDNISVVETKNVCPSDEIEIKLVLGSGVSWWKGAILFKKDKDNDYLSLVELQDDKKSKTGRVSYDDFSSRHFVLSKAKAFGVHTNMYYIEDAPQKMTGGNRYTFTWTKD</sequence>
<evidence type="ECO:0000313" key="3">
    <source>
        <dbReference type="Proteomes" id="UP000316095"/>
    </source>
</evidence>
<proteinExistence type="predicted"/>
<gene>
    <name evidence="2" type="ORF">Pan54_40170</name>
</gene>
<feature type="chain" id="PRO_5023023563" evidence="1">
    <location>
        <begin position="34"/>
        <end position="161"/>
    </location>
</feature>
<dbReference type="EMBL" id="SJPG01000001">
    <property type="protein sequence ID" value="TWT63264.1"/>
    <property type="molecule type" value="Genomic_DNA"/>
</dbReference>
<dbReference type="Proteomes" id="UP000316095">
    <property type="component" value="Unassembled WGS sequence"/>
</dbReference>
<dbReference type="OrthoDB" id="582160at2"/>
<keyword evidence="3" id="KW-1185">Reference proteome</keyword>
<keyword evidence="1" id="KW-0732">Signal</keyword>
<accession>A0A5C5XK83</accession>
<evidence type="ECO:0000313" key="2">
    <source>
        <dbReference type="EMBL" id="TWT63264.1"/>
    </source>
</evidence>